<evidence type="ECO:0000256" key="3">
    <source>
        <dbReference type="PIRNR" id="PIRNR036492"/>
    </source>
</evidence>
<proteinExistence type="inferred from homology"/>
<evidence type="ECO:0000256" key="5">
    <source>
        <dbReference type="RuleBase" id="RU003345"/>
    </source>
</evidence>
<dbReference type="PANTHER" id="PTHR43570:SF16">
    <property type="entry name" value="ALDEHYDE DEHYDROGENASE TYPE III, ISOFORM Q"/>
    <property type="match status" value="1"/>
</dbReference>
<dbReference type="CDD" id="cd07087">
    <property type="entry name" value="ALDH_F3-13-14_CALDH-like"/>
    <property type="match status" value="1"/>
</dbReference>
<dbReference type="PANTHER" id="PTHR43570">
    <property type="entry name" value="ALDEHYDE DEHYDROGENASE"/>
    <property type="match status" value="1"/>
</dbReference>
<reference evidence="8" key="1">
    <citation type="journal article" date="2019" name="Int. J. Syst. Evol. Microbiol.">
        <title>The Global Catalogue of Microorganisms (GCM) 10K type strain sequencing project: providing services to taxonomists for standard genome sequencing and annotation.</title>
        <authorList>
            <consortium name="The Broad Institute Genomics Platform"/>
            <consortium name="The Broad Institute Genome Sequencing Center for Infectious Disease"/>
            <person name="Wu L."/>
            <person name="Ma J."/>
        </authorList>
    </citation>
    <scope>NUCLEOTIDE SEQUENCE [LARGE SCALE GENOMIC DNA]</scope>
    <source>
        <strain evidence="8">JCM 13518</strain>
    </source>
</reference>
<evidence type="ECO:0000256" key="4">
    <source>
        <dbReference type="PROSITE-ProRule" id="PRU10007"/>
    </source>
</evidence>
<keyword evidence="2 3" id="KW-0560">Oxidoreductase</keyword>
<evidence type="ECO:0000313" key="7">
    <source>
        <dbReference type="EMBL" id="GAA1723978.1"/>
    </source>
</evidence>
<feature type="active site" evidence="4">
    <location>
        <position position="226"/>
    </location>
</feature>
<dbReference type="InterPro" id="IPR029510">
    <property type="entry name" value="Ald_DH_CS_GLU"/>
</dbReference>
<dbReference type="PROSITE" id="PS00687">
    <property type="entry name" value="ALDEHYDE_DEHYDR_GLU"/>
    <property type="match status" value="1"/>
</dbReference>
<accession>A0ABP4VEQ6</accession>
<gene>
    <name evidence="7" type="ORF">GCM10009710_01010</name>
</gene>
<evidence type="ECO:0000313" key="8">
    <source>
        <dbReference type="Proteomes" id="UP001501057"/>
    </source>
</evidence>
<comment type="similarity">
    <text evidence="1 3 5">Belongs to the aldehyde dehydrogenase family.</text>
</comment>
<dbReference type="SUPFAM" id="SSF53720">
    <property type="entry name" value="ALDH-like"/>
    <property type="match status" value="1"/>
</dbReference>
<evidence type="ECO:0000256" key="1">
    <source>
        <dbReference type="ARBA" id="ARBA00009986"/>
    </source>
</evidence>
<dbReference type="Pfam" id="PF00171">
    <property type="entry name" value="Aldedh"/>
    <property type="match status" value="1"/>
</dbReference>
<dbReference type="InterPro" id="IPR016163">
    <property type="entry name" value="Ald_DH_C"/>
</dbReference>
<dbReference type="InterPro" id="IPR012394">
    <property type="entry name" value="Aldehyde_DH_NAD(P)"/>
</dbReference>
<protein>
    <recommendedName>
        <fullName evidence="3">Aldehyde dehydrogenase</fullName>
    </recommendedName>
</protein>
<feature type="domain" description="Aldehyde dehydrogenase" evidence="6">
    <location>
        <begin position="18"/>
        <end position="443"/>
    </location>
</feature>
<dbReference type="Gene3D" id="3.40.309.10">
    <property type="entry name" value="Aldehyde Dehydrogenase, Chain A, domain 2"/>
    <property type="match status" value="1"/>
</dbReference>
<dbReference type="InterPro" id="IPR016162">
    <property type="entry name" value="Ald_DH_N"/>
</dbReference>
<dbReference type="EMBL" id="BAAAME010000001">
    <property type="protein sequence ID" value="GAA1723978.1"/>
    <property type="molecule type" value="Genomic_DNA"/>
</dbReference>
<organism evidence="7 8">
    <name type="scientific">Aeromicrobium alkaliterrae</name>
    <dbReference type="NCBI Taxonomy" id="302168"/>
    <lineage>
        <taxon>Bacteria</taxon>
        <taxon>Bacillati</taxon>
        <taxon>Actinomycetota</taxon>
        <taxon>Actinomycetes</taxon>
        <taxon>Propionibacteriales</taxon>
        <taxon>Nocardioidaceae</taxon>
        <taxon>Aeromicrobium</taxon>
    </lineage>
</organism>
<comment type="caution">
    <text evidence="7">The sequence shown here is derived from an EMBL/GenBank/DDBJ whole genome shotgun (WGS) entry which is preliminary data.</text>
</comment>
<dbReference type="RefSeq" id="WP_344196573.1">
    <property type="nucleotide sequence ID" value="NZ_BAAAME010000001.1"/>
</dbReference>
<sequence length="471" mass="51003">MTDTTSSTPPTLATRDVTDLGDLLDRLREAHASGRTRSASWRVTQLKALRRLVDENEPRIVQALADDLGRTPTDAWLGDIVSTTGEIDYAIKRVRWWMRKRPRPLPLNQQPALAWVQYEPLGVVLAVGPWNYPFYLALGPLVAALAAGNCAVVKPSELAPATSALIAELVPRYLDTSAVAVVEGDGATTQTLLSLGFDHALFTGGTEVGRKIMAGAAATLTPVTLELGGKSPVYVAADADLDVAARRVAWVKLLNSGQTCIAPDYVLVDREVRDEFVHKVSDALRAFRGADAEQGQPIVNDRQFERLAGYLRSTKGLIVHGGLSNAADRTILPTVVVDPGPHDPVMTDEIFGPILPILAVDSVDEAIAFVTSRPKPLALYAFTSSRHTRKRLADEVPAGGVVFNHIAMHVLVPQLPFGGVGDSGMGAYHGEWGFQALSHRKSVLSKTTSPDPRFVYPPYTDKALKLMRKIF</sequence>
<name>A0ABP4VEQ6_9ACTN</name>
<evidence type="ECO:0000259" key="6">
    <source>
        <dbReference type="Pfam" id="PF00171"/>
    </source>
</evidence>
<dbReference type="PIRSF" id="PIRSF036492">
    <property type="entry name" value="ALDH"/>
    <property type="match status" value="1"/>
</dbReference>
<dbReference type="PROSITE" id="PS00070">
    <property type="entry name" value="ALDEHYDE_DEHYDR_CYS"/>
    <property type="match status" value="1"/>
</dbReference>
<keyword evidence="8" id="KW-1185">Reference proteome</keyword>
<dbReference type="InterPro" id="IPR016161">
    <property type="entry name" value="Ald_DH/histidinol_DH"/>
</dbReference>
<evidence type="ECO:0000256" key="2">
    <source>
        <dbReference type="ARBA" id="ARBA00023002"/>
    </source>
</evidence>
<dbReference type="InterPro" id="IPR016160">
    <property type="entry name" value="Ald_DH_CS_CYS"/>
</dbReference>
<dbReference type="Gene3D" id="3.40.605.10">
    <property type="entry name" value="Aldehyde Dehydrogenase, Chain A, domain 1"/>
    <property type="match status" value="1"/>
</dbReference>
<dbReference type="InterPro" id="IPR015590">
    <property type="entry name" value="Aldehyde_DH_dom"/>
</dbReference>
<dbReference type="Proteomes" id="UP001501057">
    <property type="component" value="Unassembled WGS sequence"/>
</dbReference>